<dbReference type="Pfam" id="PF06985">
    <property type="entry name" value="HET"/>
    <property type="match status" value="1"/>
</dbReference>
<dbReference type="InterPro" id="IPR010730">
    <property type="entry name" value="HET"/>
</dbReference>
<dbReference type="PANTHER" id="PTHR24148:SF64">
    <property type="entry name" value="HETEROKARYON INCOMPATIBILITY DOMAIN-CONTAINING PROTEIN"/>
    <property type="match status" value="1"/>
</dbReference>
<dbReference type="Proteomes" id="UP001148614">
    <property type="component" value="Unassembled WGS sequence"/>
</dbReference>
<keyword evidence="3" id="KW-1185">Reference proteome</keyword>
<evidence type="ECO:0000259" key="1">
    <source>
        <dbReference type="Pfam" id="PF06985"/>
    </source>
</evidence>
<feature type="domain" description="Heterokaryon incompatibility" evidence="1">
    <location>
        <begin position="11"/>
        <end position="178"/>
    </location>
</feature>
<dbReference type="VEuPathDB" id="FungiDB:F4678DRAFT_477093"/>
<proteinExistence type="predicted"/>
<evidence type="ECO:0000313" key="2">
    <source>
        <dbReference type="EMBL" id="KAJ3575327.1"/>
    </source>
</evidence>
<accession>A0A9W8NH91</accession>
<name>A0A9W8NH91_9PEZI</name>
<sequence>MPQRLNRLKRWEALSYVWGSEENPATIHVGHKGSDHRKCRTLKVTRNLENALRHLRHRTGSRTLWIDAICINQADKAEQSAHVAQMGEVYRSASQVIAWLGPAEDDSDQALDLLEYIASQIGFDWQTYTLSSKEDAQDSQLGNKDAPWTLSTIDERKVKAIRNFWKRKWFYRVWVRQEILLAKVAIFQVGNRILPWQAFRSAVGCINVKSRKGVAIHSGHAAYFICIWTEDNPHKLNSLRWSLKNAECRDPRDYIYGTMSLLDDDMRSLDIQPNYSKPIVEIYQEIVLKWIARHQTLDLFRACELVGKDLVTMEGKRLPSWVPDWSSPPSTNRSPRFTAPGTLAFRSNAYTVGLPGQDSHNILRVAGVECATVSEVFVVDLDYYDGYLDSIRTAWHEIRTTLAGKQPYLREELLFDAFCRSLTYDRFAESYIPAHTHYLQFTPFCDLVRSVVDGTVSRSNTSLMERMISQTHEGSLLVLSNGVIGKGVPSAQPGDLVCFLLGSRLPTVLRPVHAQPGKYYVVGPCYVDSLMAGEPLLGPLPERFQFKILRNEKDRISLFEQSERTSDLNFALIDRKDPRLERLGVDLSAYNRAVEEGEEWRGTVDVNREDFKRIGVDVRDFD</sequence>
<dbReference type="Pfam" id="PF26639">
    <property type="entry name" value="Het-6_barrel"/>
    <property type="match status" value="1"/>
</dbReference>
<protein>
    <recommendedName>
        <fullName evidence="1">Heterokaryon incompatibility domain-containing protein</fullName>
    </recommendedName>
</protein>
<reference evidence="2" key="1">
    <citation type="submission" date="2022-07" db="EMBL/GenBank/DDBJ databases">
        <title>Genome Sequence of Xylaria arbuscula.</title>
        <authorList>
            <person name="Buettner E."/>
        </authorList>
    </citation>
    <scope>NUCLEOTIDE SEQUENCE</scope>
    <source>
        <strain evidence="2">VT107</strain>
    </source>
</reference>
<organism evidence="2 3">
    <name type="scientific">Xylaria arbuscula</name>
    <dbReference type="NCBI Taxonomy" id="114810"/>
    <lineage>
        <taxon>Eukaryota</taxon>
        <taxon>Fungi</taxon>
        <taxon>Dikarya</taxon>
        <taxon>Ascomycota</taxon>
        <taxon>Pezizomycotina</taxon>
        <taxon>Sordariomycetes</taxon>
        <taxon>Xylariomycetidae</taxon>
        <taxon>Xylariales</taxon>
        <taxon>Xylariaceae</taxon>
        <taxon>Xylaria</taxon>
    </lineage>
</organism>
<dbReference type="AlphaFoldDB" id="A0A9W8NH91"/>
<evidence type="ECO:0000313" key="3">
    <source>
        <dbReference type="Proteomes" id="UP001148614"/>
    </source>
</evidence>
<dbReference type="InterPro" id="IPR052895">
    <property type="entry name" value="HetReg/Transcr_Mod"/>
</dbReference>
<dbReference type="PANTHER" id="PTHR24148">
    <property type="entry name" value="ANKYRIN REPEAT DOMAIN-CONTAINING PROTEIN 39 HOMOLOG-RELATED"/>
    <property type="match status" value="1"/>
</dbReference>
<dbReference type="EMBL" id="JANPWZ010000550">
    <property type="protein sequence ID" value="KAJ3575327.1"/>
    <property type="molecule type" value="Genomic_DNA"/>
</dbReference>
<gene>
    <name evidence="2" type="ORF">NPX13_g4070</name>
</gene>
<comment type="caution">
    <text evidence="2">The sequence shown here is derived from an EMBL/GenBank/DDBJ whole genome shotgun (WGS) entry which is preliminary data.</text>
</comment>